<accession>A0A914MHB9</accession>
<dbReference type="WBParaSite" id="Minc3s01487g24205">
    <property type="protein sequence ID" value="Minc3s01487g24205"/>
    <property type="gene ID" value="Minc3s01487g24205"/>
</dbReference>
<evidence type="ECO:0000313" key="2">
    <source>
        <dbReference type="WBParaSite" id="Minc3s01487g24205"/>
    </source>
</evidence>
<keyword evidence="1" id="KW-1185">Reference proteome</keyword>
<proteinExistence type="predicted"/>
<dbReference type="AlphaFoldDB" id="A0A914MHB9"/>
<sequence length="335" mass="38764">MAWKLRLKEKRIQVHALYRIRPGNGSRICQECIDEGICKTHYSNGIGIQWNGFMLFYNGDYKTTDVVLDIAGHRVAFNIKNATPLDLVNGLDSDSNIRDKIHSTLESNDFWRNVSKNGVRLEQVIGYEILEKDVDFWDEQTFADFRRNNYVKKSNLTYALNTLTSCWSKIPTIPSGSGCFSCYLDDDLLFAEGPITDVIKVRQQYIPLELETSFLLFDAYNGKDLPTANETIILAVMNVNNGISAIRSYYATNDNTNNDISAFGWYSLTVNKHQQSSVYTRPFCIILLTFMYVVTRYLPYLKDLEKHIPVNAPWVCQRFTYSSFDFWWIVQHELH</sequence>
<protein>
    <submittedName>
        <fullName evidence="2">Uncharacterized protein</fullName>
    </submittedName>
</protein>
<dbReference type="Proteomes" id="UP000887563">
    <property type="component" value="Unplaced"/>
</dbReference>
<organism evidence="1 2">
    <name type="scientific">Meloidogyne incognita</name>
    <name type="common">Southern root-knot nematode worm</name>
    <name type="synonym">Oxyuris incognita</name>
    <dbReference type="NCBI Taxonomy" id="6306"/>
    <lineage>
        <taxon>Eukaryota</taxon>
        <taxon>Metazoa</taxon>
        <taxon>Ecdysozoa</taxon>
        <taxon>Nematoda</taxon>
        <taxon>Chromadorea</taxon>
        <taxon>Rhabditida</taxon>
        <taxon>Tylenchina</taxon>
        <taxon>Tylenchomorpha</taxon>
        <taxon>Tylenchoidea</taxon>
        <taxon>Meloidogynidae</taxon>
        <taxon>Meloidogyninae</taxon>
        <taxon>Meloidogyne</taxon>
        <taxon>Meloidogyne incognita group</taxon>
    </lineage>
</organism>
<name>A0A914MHB9_MELIC</name>
<evidence type="ECO:0000313" key="1">
    <source>
        <dbReference type="Proteomes" id="UP000887563"/>
    </source>
</evidence>
<reference evidence="2" key="1">
    <citation type="submission" date="2022-11" db="UniProtKB">
        <authorList>
            <consortium name="WormBaseParasite"/>
        </authorList>
    </citation>
    <scope>IDENTIFICATION</scope>
</reference>